<feature type="transmembrane region" description="Helical" evidence="6">
    <location>
        <begin position="179"/>
        <end position="202"/>
    </location>
</feature>
<keyword evidence="3 6" id="KW-0812">Transmembrane</keyword>
<evidence type="ECO:0000256" key="5">
    <source>
        <dbReference type="ARBA" id="ARBA00023136"/>
    </source>
</evidence>
<evidence type="ECO:0000256" key="1">
    <source>
        <dbReference type="ARBA" id="ARBA00004141"/>
    </source>
</evidence>
<organism evidence="7 8">
    <name type="scientific">Shewanella japonica</name>
    <dbReference type="NCBI Taxonomy" id="93973"/>
    <lineage>
        <taxon>Bacteria</taxon>
        <taxon>Pseudomonadati</taxon>
        <taxon>Pseudomonadota</taxon>
        <taxon>Gammaproteobacteria</taxon>
        <taxon>Alteromonadales</taxon>
        <taxon>Shewanellaceae</taxon>
        <taxon>Shewanella</taxon>
    </lineage>
</organism>
<gene>
    <name evidence="7" type="ORF">SJ2017_1220</name>
</gene>
<feature type="transmembrane region" description="Helical" evidence="6">
    <location>
        <begin position="51"/>
        <end position="72"/>
    </location>
</feature>
<evidence type="ECO:0000256" key="4">
    <source>
        <dbReference type="ARBA" id="ARBA00022989"/>
    </source>
</evidence>
<name>A0ABM6JHU2_9GAMM</name>
<dbReference type="EMBL" id="CP020472">
    <property type="protein sequence ID" value="ARD21547.1"/>
    <property type="molecule type" value="Genomic_DNA"/>
</dbReference>
<comment type="subcellular location">
    <subcellularLocation>
        <location evidence="6">Cell membrane</location>
        <topology evidence="6">Multi-pass membrane protein</topology>
    </subcellularLocation>
    <subcellularLocation>
        <location evidence="1">Membrane</location>
        <topology evidence="1">Multi-pass membrane protein</topology>
    </subcellularLocation>
</comment>
<proteinExistence type="inferred from homology"/>
<feature type="transmembrane region" description="Helical" evidence="6">
    <location>
        <begin position="247"/>
        <end position="265"/>
    </location>
</feature>
<dbReference type="PANTHER" id="PTHR43483">
    <property type="entry name" value="MEMBRANE TRANSPORTER PROTEIN HI_0806-RELATED"/>
    <property type="match status" value="1"/>
</dbReference>
<evidence type="ECO:0000313" key="7">
    <source>
        <dbReference type="EMBL" id="ARD21547.1"/>
    </source>
</evidence>
<dbReference type="Proteomes" id="UP000191820">
    <property type="component" value="Chromosome"/>
</dbReference>
<dbReference type="Pfam" id="PF01925">
    <property type="entry name" value="TauE"/>
    <property type="match status" value="1"/>
</dbReference>
<comment type="similarity">
    <text evidence="2 6">Belongs to the 4-toluene sulfonate uptake permease (TSUP) (TC 2.A.102) family.</text>
</comment>
<keyword evidence="6" id="KW-1003">Cell membrane</keyword>
<keyword evidence="4 6" id="KW-1133">Transmembrane helix</keyword>
<dbReference type="InterPro" id="IPR002781">
    <property type="entry name" value="TM_pro_TauE-like"/>
</dbReference>
<feature type="transmembrane region" description="Helical" evidence="6">
    <location>
        <begin position="140"/>
        <end position="167"/>
    </location>
</feature>
<evidence type="ECO:0000313" key="8">
    <source>
        <dbReference type="Proteomes" id="UP000191820"/>
    </source>
</evidence>
<evidence type="ECO:0000256" key="3">
    <source>
        <dbReference type="ARBA" id="ARBA00022692"/>
    </source>
</evidence>
<feature type="transmembrane region" description="Helical" evidence="6">
    <location>
        <begin position="84"/>
        <end position="102"/>
    </location>
</feature>
<feature type="transmembrane region" description="Helical" evidence="6">
    <location>
        <begin position="214"/>
        <end position="235"/>
    </location>
</feature>
<keyword evidence="5 6" id="KW-0472">Membrane</keyword>
<protein>
    <recommendedName>
        <fullName evidence="6">Probable membrane transporter protein</fullName>
    </recommendedName>
</protein>
<reference evidence="7 8" key="1">
    <citation type="submission" date="2017-03" db="EMBL/GenBank/DDBJ databases">
        <title>Genome sequencing of Shewanella japonica KCTC 22435.</title>
        <authorList>
            <person name="Kim K.M."/>
        </authorList>
    </citation>
    <scope>NUCLEOTIDE SEQUENCE [LARGE SCALE GENOMIC DNA]</scope>
    <source>
        <strain evidence="7 8">KCTC 22435</strain>
    </source>
</reference>
<dbReference type="PANTHER" id="PTHR43483:SF3">
    <property type="entry name" value="MEMBRANE TRANSPORTER PROTEIN HI_0806-RELATED"/>
    <property type="match status" value="1"/>
</dbReference>
<feature type="transmembrane region" description="Helical" evidence="6">
    <location>
        <begin position="6"/>
        <end position="39"/>
    </location>
</feature>
<sequence length="267" mass="27890">MDNLLLIFSICLLLGSFVGFMAGLLGIGGGLIIVPALLYLLPWVGVESSQLTHVAIATSLASIILTSFSSALAHHKRGNVPWNLFKPMLPGIMLGALASGFISEKIPSADLQTAFSIFVILMAIQMAFPFKPKANEQMPAFTVLFLVSSIIAIVAGLMGIGGGVLFVPFLSYCGIQMRSAVGFSSVTGCLIALAGTTGYIIAGLNAPDLPQGTIGFIYLPALFGIVISSMLVAPLGVKMASVWPTAVLKKIFALLLMVIGLKMAITA</sequence>
<dbReference type="RefSeq" id="WP_080915206.1">
    <property type="nucleotide sequence ID" value="NZ_CP020472.1"/>
</dbReference>
<evidence type="ECO:0000256" key="6">
    <source>
        <dbReference type="RuleBase" id="RU363041"/>
    </source>
</evidence>
<evidence type="ECO:0000256" key="2">
    <source>
        <dbReference type="ARBA" id="ARBA00009142"/>
    </source>
</evidence>
<accession>A0ABM6JHU2</accession>
<feature type="transmembrane region" description="Helical" evidence="6">
    <location>
        <begin position="109"/>
        <end position="128"/>
    </location>
</feature>
<keyword evidence="8" id="KW-1185">Reference proteome</keyword>